<keyword evidence="2" id="KW-1185">Reference proteome</keyword>
<protein>
    <submittedName>
        <fullName evidence="1">Uncharacterized protein</fullName>
    </submittedName>
</protein>
<dbReference type="RefSeq" id="WP_091136650.1">
    <property type="nucleotide sequence ID" value="NZ_FMVC01000012.1"/>
</dbReference>
<sequence>MGLLKRNLLSFVLFLVLFQNIEAKDIEITIPNCKEKEVHQKVQFKSRYKRFFFRKTNDKKVKRIDEIIDEKGEILIKAVMKSTETGDEYLFRKFHRLLIVDKEIHEVICIVGKESGKVIVYNFCGEKVKEFSLNSEELFEKYKF</sequence>
<gene>
    <name evidence="1" type="ORF">SAMN02927916_0252</name>
</gene>
<evidence type="ECO:0000313" key="2">
    <source>
        <dbReference type="Proteomes" id="UP000199307"/>
    </source>
</evidence>
<accession>A0ABY0M5M0</accession>
<dbReference type="Proteomes" id="UP000199307">
    <property type="component" value="Unassembled WGS sequence"/>
</dbReference>
<reference evidence="1 2" key="1">
    <citation type="submission" date="2016-10" db="EMBL/GenBank/DDBJ databases">
        <authorList>
            <person name="Varghese N."/>
            <person name="Submissions S."/>
        </authorList>
    </citation>
    <scope>NUCLEOTIDE SEQUENCE [LARGE SCALE GENOMIC DNA]</scope>
    <source>
        <strain evidence="1 2">CGMCC 1.6859</strain>
    </source>
</reference>
<evidence type="ECO:0000313" key="1">
    <source>
        <dbReference type="EMBL" id="SCZ02709.1"/>
    </source>
</evidence>
<comment type="caution">
    <text evidence="1">The sequence shown here is derived from an EMBL/GenBank/DDBJ whole genome shotgun (WGS) entry which is preliminary data.</text>
</comment>
<name>A0ABY0M5M0_9FLAO</name>
<dbReference type="EMBL" id="FMVC01000012">
    <property type="protein sequence ID" value="SCZ02709.1"/>
    <property type="molecule type" value="Genomic_DNA"/>
</dbReference>
<proteinExistence type="predicted"/>
<organism evidence="1 2">
    <name type="scientific">Flavobacterium anhuiense</name>
    <dbReference type="NCBI Taxonomy" id="459526"/>
    <lineage>
        <taxon>Bacteria</taxon>
        <taxon>Pseudomonadati</taxon>
        <taxon>Bacteroidota</taxon>
        <taxon>Flavobacteriia</taxon>
        <taxon>Flavobacteriales</taxon>
        <taxon>Flavobacteriaceae</taxon>
        <taxon>Flavobacterium</taxon>
    </lineage>
</organism>